<dbReference type="Pfam" id="PF12804">
    <property type="entry name" value="NTP_transf_3"/>
    <property type="match status" value="1"/>
</dbReference>
<keyword evidence="10" id="KW-0548">Nucleotidyltransferase</keyword>
<comment type="subunit">
    <text evidence="8">Monomer.</text>
</comment>
<dbReference type="CDD" id="cd02503">
    <property type="entry name" value="MobA"/>
    <property type="match status" value="1"/>
</dbReference>
<dbReference type="PANTHER" id="PTHR19136">
    <property type="entry name" value="MOLYBDENUM COFACTOR GUANYLYLTRANSFERASE"/>
    <property type="match status" value="1"/>
</dbReference>
<keyword evidence="7 8" id="KW-0501">Molybdenum cofactor biosynthesis</keyword>
<dbReference type="Proteomes" id="UP001206067">
    <property type="component" value="Unassembled WGS sequence"/>
</dbReference>
<evidence type="ECO:0000256" key="4">
    <source>
        <dbReference type="ARBA" id="ARBA00022741"/>
    </source>
</evidence>
<feature type="binding site" evidence="8">
    <location>
        <position position="70"/>
    </location>
    <ligand>
        <name>GTP</name>
        <dbReference type="ChEBI" id="CHEBI:37565"/>
    </ligand>
</feature>
<dbReference type="InterPro" id="IPR025877">
    <property type="entry name" value="MobA-like_NTP_Trfase"/>
</dbReference>
<keyword evidence="1 8" id="KW-0963">Cytoplasm</keyword>
<dbReference type="EMBL" id="JANKHH010000008">
    <property type="protein sequence ID" value="MCR2835181.1"/>
    <property type="molecule type" value="Genomic_DNA"/>
</dbReference>
<keyword evidence="5 8" id="KW-0460">Magnesium</keyword>
<feature type="domain" description="MobA-like NTP transferase" evidence="9">
    <location>
        <begin position="11"/>
        <end position="167"/>
    </location>
</feature>
<evidence type="ECO:0000256" key="8">
    <source>
        <dbReference type="HAMAP-Rule" id="MF_00316"/>
    </source>
</evidence>
<dbReference type="PANTHER" id="PTHR19136:SF81">
    <property type="entry name" value="MOLYBDENUM COFACTOR GUANYLYLTRANSFERASE"/>
    <property type="match status" value="1"/>
</dbReference>
<comment type="catalytic activity">
    <reaction evidence="8">
        <text>Mo-molybdopterin + GTP + H(+) = Mo-molybdopterin guanine dinucleotide + diphosphate</text>
        <dbReference type="Rhea" id="RHEA:34243"/>
        <dbReference type="ChEBI" id="CHEBI:15378"/>
        <dbReference type="ChEBI" id="CHEBI:33019"/>
        <dbReference type="ChEBI" id="CHEBI:37565"/>
        <dbReference type="ChEBI" id="CHEBI:71302"/>
        <dbReference type="ChEBI" id="CHEBI:71310"/>
        <dbReference type="EC" id="2.7.7.77"/>
    </reaction>
</comment>
<dbReference type="EC" id="2.7.7.77" evidence="8"/>
<sequence>MTDLPPDPLVAILAGGAGKRIGGAKFIRELAGRRLLDHALVIASRWSSDPLVVAAAAEGQAVSGLRAVVDRQGIAGPLGGIAAALDEALGTAADRLMILPVDMPFLPEDLMPQLAAALDREPAAGCAIASVGGDRYPVCSLWRVERLAEALPGYAGSGGRSLRGLVERLGGVAVEWSGTAARSAFFNINTAADLAAAERWLERGIDLAGTPG</sequence>
<dbReference type="InterPro" id="IPR029044">
    <property type="entry name" value="Nucleotide-diphossugar_trans"/>
</dbReference>
<comment type="subcellular location">
    <subcellularLocation>
        <location evidence="8">Cytoplasm</location>
    </subcellularLocation>
</comment>
<evidence type="ECO:0000256" key="1">
    <source>
        <dbReference type="ARBA" id="ARBA00022490"/>
    </source>
</evidence>
<proteinExistence type="inferred from homology"/>
<keyword evidence="4 8" id="KW-0547">Nucleotide-binding</keyword>
<comment type="cofactor">
    <cofactor evidence="8">
        <name>Mg(2+)</name>
        <dbReference type="ChEBI" id="CHEBI:18420"/>
    </cofactor>
</comment>
<feature type="binding site" evidence="8">
    <location>
        <position position="102"/>
    </location>
    <ligand>
        <name>GTP</name>
        <dbReference type="ChEBI" id="CHEBI:37565"/>
    </ligand>
</feature>
<comment type="similarity">
    <text evidence="8">Belongs to the MobA family.</text>
</comment>
<evidence type="ECO:0000259" key="9">
    <source>
        <dbReference type="Pfam" id="PF12804"/>
    </source>
</evidence>
<accession>A0ABT1XU19</accession>
<evidence type="ECO:0000256" key="2">
    <source>
        <dbReference type="ARBA" id="ARBA00022679"/>
    </source>
</evidence>
<gene>
    <name evidence="8" type="primary">mobA</name>
    <name evidence="10" type="ORF">NSO95_14625</name>
</gene>
<dbReference type="SUPFAM" id="SSF53448">
    <property type="entry name" value="Nucleotide-diphospho-sugar transferases"/>
    <property type="match status" value="1"/>
</dbReference>
<comment type="domain">
    <text evidence="8">The N-terminal domain determines nucleotide recognition and specific binding, while the C-terminal domain determines the specific binding to the target protein.</text>
</comment>
<evidence type="ECO:0000256" key="7">
    <source>
        <dbReference type="ARBA" id="ARBA00023150"/>
    </source>
</evidence>
<dbReference type="HAMAP" id="MF_00316">
    <property type="entry name" value="MobA"/>
    <property type="match status" value="1"/>
</dbReference>
<keyword evidence="11" id="KW-1185">Reference proteome</keyword>
<feature type="binding site" evidence="8">
    <location>
        <position position="25"/>
    </location>
    <ligand>
        <name>GTP</name>
        <dbReference type="ChEBI" id="CHEBI:37565"/>
    </ligand>
</feature>
<dbReference type="Gene3D" id="3.90.550.10">
    <property type="entry name" value="Spore Coat Polysaccharide Biosynthesis Protein SpsA, Chain A"/>
    <property type="match status" value="1"/>
</dbReference>
<comment type="caution">
    <text evidence="10">The sequence shown here is derived from an EMBL/GenBank/DDBJ whole genome shotgun (WGS) entry which is preliminary data.</text>
</comment>
<feature type="binding site" evidence="8">
    <location>
        <begin position="13"/>
        <end position="15"/>
    </location>
    <ligand>
        <name>GTP</name>
        <dbReference type="ChEBI" id="CHEBI:37565"/>
    </ligand>
</feature>
<evidence type="ECO:0000313" key="10">
    <source>
        <dbReference type="EMBL" id="MCR2835181.1"/>
    </source>
</evidence>
<dbReference type="InterPro" id="IPR013482">
    <property type="entry name" value="Molybde_CF_guanTrfase"/>
</dbReference>
<keyword evidence="2 8" id="KW-0808">Transferase</keyword>
<organism evidence="10 11">
    <name type="scientific">Parerythrobacter lacustris</name>
    <dbReference type="NCBI Taxonomy" id="2969984"/>
    <lineage>
        <taxon>Bacteria</taxon>
        <taxon>Pseudomonadati</taxon>
        <taxon>Pseudomonadota</taxon>
        <taxon>Alphaproteobacteria</taxon>
        <taxon>Sphingomonadales</taxon>
        <taxon>Erythrobacteraceae</taxon>
        <taxon>Parerythrobacter</taxon>
    </lineage>
</organism>
<evidence type="ECO:0000256" key="5">
    <source>
        <dbReference type="ARBA" id="ARBA00022842"/>
    </source>
</evidence>
<comment type="function">
    <text evidence="8">Transfers a GMP moiety from GTP to Mo-molybdopterin (Mo-MPT) cofactor (Moco or molybdenum cofactor) to form Mo-molybdopterin guanine dinucleotide (Mo-MGD) cofactor.</text>
</comment>
<evidence type="ECO:0000313" key="11">
    <source>
        <dbReference type="Proteomes" id="UP001206067"/>
    </source>
</evidence>
<comment type="caution">
    <text evidence="8">Lacks conserved residue(s) required for the propagation of feature annotation.</text>
</comment>
<evidence type="ECO:0000256" key="6">
    <source>
        <dbReference type="ARBA" id="ARBA00023134"/>
    </source>
</evidence>
<keyword evidence="3 8" id="KW-0479">Metal-binding</keyword>
<evidence type="ECO:0000256" key="3">
    <source>
        <dbReference type="ARBA" id="ARBA00022723"/>
    </source>
</evidence>
<feature type="binding site" evidence="8">
    <location>
        <position position="102"/>
    </location>
    <ligand>
        <name>Mg(2+)</name>
        <dbReference type="ChEBI" id="CHEBI:18420"/>
    </ligand>
</feature>
<reference evidence="10 11" key="1">
    <citation type="submission" date="2022-08" db="EMBL/GenBank/DDBJ databases">
        <title>Polyphasic taxonomy analysis of Qipengyuania sp.RS5-5.</title>
        <authorList>
            <person name="Xamxidin M."/>
            <person name="Wu M."/>
        </authorList>
    </citation>
    <scope>NUCLEOTIDE SEQUENCE [LARGE SCALE GENOMIC DNA]</scope>
    <source>
        <strain evidence="10 11">RS5-5</strain>
    </source>
</reference>
<protein>
    <recommendedName>
        <fullName evidence="8">Molybdenum cofactor guanylyltransferase</fullName>
        <shortName evidence="8">MoCo guanylyltransferase</shortName>
        <ecNumber evidence="8">2.7.7.77</ecNumber>
    </recommendedName>
    <alternativeName>
        <fullName evidence="8">GTP:molybdopterin guanylyltransferase</fullName>
    </alternativeName>
    <alternativeName>
        <fullName evidence="8">Mo-MPT guanylyltransferase</fullName>
    </alternativeName>
    <alternativeName>
        <fullName evidence="8">Molybdopterin guanylyltransferase</fullName>
    </alternativeName>
    <alternativeName>
        <fullName evidence="8">Molybdopterin-guanine dinucleotide synthase</fullName>
        <shortName evidence="8">MGD synthase</shortName>
    </alternativeName>
</protein>
<dbReference type="GO" id="GO:0016779">
    <property type="term" value="F:nucleotidyltransferase activity"/>
    <property type="evidence" value="ECO:0007669"/>
    <property type="project" value="UniProtKB-KW"/>
</dbReference>
<keyword evidence="6 8" id="KW-0342">GTP-binding</keyword>
<name>A0ABT1XU19_9SPHN</name>